<keyword evidence="2" id="KW-1185">Reference proteome</keyword>
<name>A0ACC1CLT8_9NEOP</name>
<evidence type="ECO:0000313" key="1">
    <source>
        <dbReference type="EMBL" id="KAJ0172565.1"/>
    </source>
</evidence>
<evidence type="ECO:0000313" key="2">
    <source>
        <dbReference type="Proteomes" id="UP000824533"/>
    </source>
</evidence>
<gene>
    <name evidence="1" type="ORF">K1T71_011704</name>
</gene>
<dbReference type="Proteomes" id="UP000824533">
    <property type="component" value="Linkage Group LG21"/>
</dbReference>
<dbReference type="EMBL" id="CM034407">
    <property type="protein sequence ID" value="KAJ0172565.1"/>
    <property type="molecule type" value="Genomic_DNA"/>
</dbReference>
<reference evidence="1 2" key="1">
    <citation type="journal article" date="2021" name="Front. Genet.">
        <title>Chromosome-Level Genome Assembly Reveals Significant Gene Expansion in the Toll and IMD Signaling Pathways of Dendrolimus kikuchii.</title>
        <authorList>
            <person name="Zhou J."/>
            <person name="Wu P."/>
            <person name="Xiong Z."/>
            <person name="Liu N."/>
            <person name="Zhao N."/>
            <person name="Ji M."/>
            <person name="Qiu Y."/>
            <person name="Yang B."/>
        </authorList>
    </citation>
    <scope>NUCLEOTIDE SEQUENCE [LARGE SCALE GENOMIC DNA]</scope>
    <source>
        <strain evidence="1">Ann1</strain>
    </source>
</reference>
<proteinExistence type="predicted"/>
<sequence>MLQPTKRKRGESWTEEAMIAALNAVQRGRLGQRAAATRYNIPRRTLRDHIKVGSVTKRLGRKPIFTDIQESDLATRIKRFAKIGVPLTPKFIRKQAFLFCERYDIKHNFNETKRIAGADWLRQFLKRNPSISKRKPQIMNPARAQKLNKPIVEQHFQTIKQLYNELDIPQHPERLYNMDEKGCRITLHKQQTVLAEKGSKRVHLIAPEHAENVTIAMCVNAIGTAIPPMILFKGQRQRPDLTENLPAGTLVRMAPKGSMTSDLFVEFIQHLGKFKVTSKCLLIFDGAKCHLSIEALDEADKNGIVLYCLPSNTTHELQPLDKSINRSYEHHWDEACINYLYANADKKMSKATFNKIFSQVWPKCMTHSNIVNGFKATGLFPFNPEAIPEEAYAPSILTEIPYSPICEQPKQDRRGSISDTDNQLISSEIPCTATCEQPMQNSSADDYMENFQARTERSGVTFEDKIVKYRIVDYSSSTECSEERRNLSPSVLAAGCSGLQKSNREVSPVLSIASTVSELDFSYNQNNSKLTVADVYSYSSSEEENESQYFLYKGHITPKKQTINNPLRDTNETNSVGSICSNENEDNLPLSTFKKRKNKTPFQEFLATPNYAVEKTKHQRKKAINYKGQRITKDLFTQGIDKKTKKVKDLSMIQPIKKQKKDLRDNYTPRDKEINTKKIYKKWNKLNEKEEKMDNNKENDDLEAWYCHACCESEMLDMRQCTNCRKWYHEDCVGLTKADKEFICSDCQINTNSYVLK</sequence>
<accession>A0ACC1CLT8</accession>
<protein>
    <submittedName>
        <fullName evidence="1">Uncharacterized protein</fullName>
    </submittedName>
</protein>
<comment type="caution">
    <text evidence="1">The sequence shown here is derived from an EMBL/GenBank/DDBJ whole genome shotgun (WGS) entry which is preliminary data.</text>
</comment>
<organism evidence="1 2">
    <name type="scientific">Dendrolimus kikuchii</name>
    <dbReference type="NCBI Taxonomy" id="765133"/>
    <lineage>
        <taxon>Eukaryota</taxon>
        <taxon>Metazoa</taxon>
        <taxon>Ecdysozoa</taxon>
        <taxon>Arthropoda</taxon>
        <taxon>Hexapoda</taxon>
        <taxon>Insecta</taxon>
        <taxon>Pterygota</taxon>
        <taxon>Neoptera</taxon>
        <taxon>Endopterygota</taxon>
        <taxon>Lepidoptera</taxon>
        <taxon>Glossata</taxon>
        <taxon>Ditrysia</taxon>
        <taxon>Bombycoidea</taxon>
        <taxon>Lasiocampidae</taxon>
        <taxon>Dendrolimus</taxon>
    </lineage>
</organism>